<sequence length="60" mass="6315">MTIQVTIRHADEGSAATLKVTVVTVGNPEASEQVIQLTGGQEATVHVHKGQFVMVDEKGA</sequence>
<evidence type="ECO:0000313" key="2">
    <source>
        <dbReference type="Proteomes" id="UP000301751"/>
    </source>
</evidence>
<organism evidence="1 2">
    <name type="scientific">Pseudaquabacterium pictum</name>
    <dbReference type="NCBI Taxonomy" id="2315236"/>
    <lineage>
        <taxon>Bacteria</taxon>
        <taxon>Pseudomonadati</taxon>
        <taxon>Pseudomonadota</taxon>
        <taxon>Betaproteobacteria</taxon>
        <taxon>Burkholderiales</taxon>
        <taxon>Sphaerotilaceae</taxon>
        <taxon>Pseudaquabacterium</taxon>
    </lineage>
</organism>
<gene>
    <name evidence="1" type="ORF">AQPW35_33960</name>
</gene>
<protein>
    <submittedName>
        <fullName evidence="1">Uncharacterized protein</fullName>
    </submittedName>
</protein>
<evidence type="ECO:0000313" key="1">
    <source>
        <dbReference type="EMBL" id="GCL64315.1"/>
    </source>
</evidence>
<name>A0A480AWZ2_9BURK</name>
<dbReference type="AlphaFoldDB" id="A0A480AWZ2"/>
<dbReference type="Proteomes" id="UP000301751">
    <property type="component" value="Unassembled WGS sequence"/>
</dbReference>
<proteinExistence type="predicted"/>
<keyword evidence="2" id="KW-1185">Reference proteome</keyword>
<comment type="caution">
    <text evidence="1">The sequence shown here is derived from an EMBL/GenBank/DDBJ whole genome shotgun (WGS) entry which is preliminary data.</text>
</comment>
<dbReference type="EMBL" id="BJCL01000009">
    <property type="protein sequence ID" value="GCL64315.1"/>
    <property type="molecule type" value="Genomic_DNA"/>
</dbReference>
<reference evidence="2" key="1">
    <citation type="submission" date="2019-03" db="EMBL/GenBank/DDBJ databases">
        <title>Aquabacterium pictum sp.nov., the first bacteriochlorophyll a-containing freshwater bacterium in the genus Aquabacterium of the class Betaproteobacteria.</title>
        <authorList>
            <person name="Hirose S."/>
            <person name="Tank M."/>
            <person name="Hara E."/>
            <person name="Tamaki H."/>
            <person name="Takaichi S."/>
            <person name="Haruta S."/>
            <person name="Hanada S."/>
        </authorList>
    </citation>
    <scope>NUCLEOTIDE SEQUENCE [LARGE SCALE GENOMIC DNA]</scope>
    <source>
        <strain evidence="2">W35</strain>
    </source>
</reference>
<accession>A0A480AWZ2</accession>